<comment type="caution">
    <text evidence="3">The sequence shown here is derived from an EMBL/GenBank/DDBJ whole genome shotgun (WGS) entry which is preliminary data.</text>
</comment>
<feature type="region of interest" description="Disordered" evidence="1">
    <location>
        <begin position="164"/>
        <end position="184"/>
    </location>
</feature>
<protein>
    <recommendedName>
        <fullName evidence="2">Replication initiator A N-terminal domain-containing protein</fullName>
    </recommendedName>
</protein>
<evidence type="ECO:0000313" key="3">
    <source>
        <dbReference type="EMBL" id="PFZ20088.1"/>
    </source>
</evidence>
<reference evidence="3 4" key="1">
    <citation type="submission" date="2017-09" db="EMBL/GenBank/DDBJ databases">
        <title>Large-scale bioinformatics analysis of Bacillus genomes uncovers conserved roles of natural products in bacterial physiology.</title>
        <authorList>
            <consortium name="Agbiome Team Llc"/>
            <person name="Bleich R.M."/>
            <person name="Grubbs K.J."/>
            <person name="Santa Maria K.C."/>
            <person name="Allen S.E."/>
            <person name="Farag S."/>
            <person name="Shank E.A."/>
            <person name="Bowers A."/>
        </authorList>
    </citation>
    <scope>NUCLEOTIDE SEQUENCE [LARGE SCALE GENOMIC DNA]</scope>
    <source>
        <strain evidence="3 4">AFS080080</strain>
    </source>
</reference>
<organism evidence="3 4">
    <name type="scientific">Bacillus wiedmannii</name>
    <dbReference type="NCBI Taxonomy" id="1890302"/>
    <lineage>
        <taxon>Bacteria</taxon>
        <taxon>Bacillati</taxon>
        <taxon>Bacillota</taxon>
        <taxon>Bacilli</taxon>
        <taxon>Bacillales</taxon>
        <taxon>Bacillaceae</taxon>
        <taxon>Bacillus</taxon>
        <taxon>Bacillus cereus group</taxon>
    </lineage>
</organism>
<dbReference type="Pfam" id="PF06970">
    <property type="entry name" value="RepA_N"/>
    <property type="match status" value="1"/>
</dbReference>
<evidence type="ECO:0000313" key="4">
    <source>
        <dbReference type="Proteomes" id="UP000223311"/>
    </source>
</evidence>
<dbReference type="AlphaFoldDB" id="A0A2B5I414"/>
<feature type="domain" description="Replication initiator A N-terminal" evidence="2">
    <location>
        <begin position="53"/>
        <end position="126"/>
    </location>
</feature>
<evidence type="ECO:0000256" key="1">
    <source>
        <dbReference type="SAM" id="MobiDB-lite"/>
    </source>
</evidence>
<name>A0A2B5I414_9BACI</name>
<evidence type="ECO:0000259" key="2">
    <source>
        <dbReference type="Pfam" id="PF06970"/>
    </source>
</evidence>
<gene>
    <name evidence="3" type="ORF">COL66_28670</name>
</gene>
<proteinExistence type="predicted"/>
<sequence length="338" mass="39498">MVSDQLMYHLLIQHTEERPLLLNFSMSSFAVSKGEKTMTIKYYTEQQIDNLIYVQTPKVLLYGSEYKDMMPQAKLLYIALLDKLKLSMTRGWHDSEGKYYVIMSIEYGAEMLGFSHSTLRRCKAELKKHNLIEEKRVGLNQPNRIYVGRLLFTDDDLYEIDDSRSVQSEQSEMAGARTQDSRNVQYEHSEVSNVSTHECQLRATYNNKSNNNKINNNENINIVNNRADAQVNNTTLNMNKISLFKQGTLEAVHKYQSEFSTGRWDKKMYLDIVNKFMYEAIERGVHLEVNCVDSYVYGFLKKTAHHHDMKYSKKKFEGKSDTVLMYNWLEENTGDLPY</sequence>
<dbReference type="InterPro" id="IPR010724">
    <property type="entry name" value="RepA_N"/>
</dbReference>
<dbReference type="Proteomes" id="UP000223311">
    <property type="component" value="Unassembled WGS sequence"/>
</dbReference>
<dbReference type="EMBL" id="NVGE01000072">
    <property type="protein sequence ID" value="PFZ20088.1"/>
    <property type="molecule type" value="Genomic_DNA"/>
</dbReference>
<accession>A0A2B5I414</accession>